<dbReference type="PaxDb" id="3218-PP1S44_5V6.1"/>
<dbReference type="EMBL" id="ABEU02000020">
    <property type="protein sequence ID" value="PNR33196.1"/>
    <property type="molecule type" value="Genomic_DNA"/>
</dbReference>
<organism evidence="3">
    <name type="scientific">Physcomitrium patens</name>
    <name type="common">Spreading-leaved earth moss</name>
    <name type="synonym">Physcomitrella patens</name>
    <dbReference type="NCBI Taxonomy" id="3218"/>
    <lineage>
        <taxon>Eukaryota</taxon>
        <taxon>Viridiplantae</taxon>
        <taxon>Streptophyta</taxon>
        <taxon>Embryophyta</taxon>
        <taxon>Bryophyta</taxon>
        <taxon>Bryophytina</taxon>
        <taxon>Bryopsida</taxon>
        <taxon>Funariidae</taxon>
        <taxon>Funariales</taxon>
        <taxon>Funariaceae</taxon>
        <taxon>Physcomitrium</taxon>
    </lineage>
</organism>
<dbReference type="InParanoid" id="A0A2K1IVA0"/>
<evidence type="ECO:0000256" key="2">
    <source>
        <dbReference type="ARBA" id="ARBA00022490"/>
    </source>
</evidence>
<dbReference type="PANTHER" id="PTHR20852:SF93">
    <property type="entry name" value="GLUTAMINE SYNTHETASE CYTOSOLIC ISOZYME 1-1"/>
    <property type="match status" value="1"/>
</dbReference>
<evidence type="ECO:0000313" key="4">
    <source>
        <dbReference type="EnsemblPlants" id="Pp3c20_15070V3.1"/>
    </source>
</evidence>
<name>A0A2K1IVA0_PHYPA</name>
<keyword evidence="5" id="KW-1185">Reference proteome</keyword>
<dbReference type="AlphaFoldDB" id="A0A2K1IVA0"/>
<dbReference type="InterPro" id="IPR050292">
    <property type="entry name" value="Glutamine_Synthetase"/>
</dbReference>
<reference evidence="3 5" key="2">
    <citation type="journal article" date="2018" name="Plant J.">
        <title>The Physcomitrella patens chromosome-scale assembly reveals moss genome structure and evolution.</title>
        <authorList>
            <person name="Lang D."/>
            <person name="Ullrich K.K."/>
            <person name="Murat F."/>
            <person name="Fuchs J."/>
            <person name="Jenkins J."/>
            <person name="Haas F.B."/>
            <person name="Piednoel M."/>
            <person name="Gundlach H."/>
            <person name="Van Bel M."/>
            <person name="Meyberg R."/>
            <person name="Vives C."/>
            <person name="Morata J."/>
            <person name="Symeonidi A."/>
            <person name="Hiss M."/>
            <person name="Muchero W."/>
            <person name="Kamisugi Y."/>
            <person name="Saleh O."/>
            <person name="Blanc G."/>
            <person name="Decker E.L."/>
            <person name="van Gessel N."/>
            <person name="Grimwood J."/>
            <person name="Hayes R.D."/>
            <person name="Graham S.W."/>
            <person name="Gunter L.E."/>
            <person name="McDaniel S.F."/>
            <person name="Hoernstein S.N.W."/>
            <person name="Larsson A."/>
            <person name="Li F.W."/>
            <person name="Perroud P.F."/>
            <person name="Phillips J."/>
            <person name="Ranjan P."/>
            <person name="Rokshar D.S."/>
            <person name="Rothfels C.J."/>
            <person name="Schneider L."/>
            <person name="Shu S."/>
            <person name="Stevenson D.W."/>
            <person name="Thummler F."/>
            <person name="Tillich M."/>
            <person name="Villarreal Aguilar J.C."/>
            <person name="Widiez T."/>
            <person name="Wong G.K."/>
            <person name="Wymore A."/>
            <person name="Zhang Y."/>
            <person name="Zimmer A.D."/>
            <person name="Quatrano R.S."/>
            <person name="Mayer K.F.X."/>
            <person name="Goodstein D."/>
            <person name="Casacuberta J.M."/>
            <person name="Vandepoele K."/>
            <person name="Reski R."/>
            <person name="Cuming A.C."/>
            <person name="Tuskan G.A."/>
            <person name="Maumus F."/>
            <person name="Salse J."/>
            <person name="Schmutz J."/>
            <person name="Rensing S.A."/>
        </authorList>
    </citation>
    <scope>NUCLEOTIDE SEQUENCE [LARGE SCALE GENOMIC DNA]</scope>
    <source>
        <strain evidence="4 5">cv. Gransden 2004</strain>
    </source>
</reference>
<dbReference type="EnsemblPlants" id="Pp3c20_15070V3.1">
    <property type="protein sequence ID" value="Pp3c20_15070V3.1"/>
    <property type="gene ID" value="Pp3c20_15070"/>
</dbReference>
<comment type="subcellular location">
    <subcellularLocation>
        <location evidence="1">Cytoplasm</location>
    </subcellularLocation>
</comment>
<evidence type="ECO:0000313" key="5">
    <source>
        <dbReference type="Proteomes" id="UP000006727"/>
    </source>
</evidence>
<dbReference type="Gene3D" id="3.30.590.10">
    <property type="entry name" value="Glutamine synthetase/guanido kinase, catalytic domain"/>
    <property type="match status" value="1"/>
</dbReference>
<dbReference type="PANTHER" id="PTHR20852">
    <property type="entry name" value="GLUTAMINE SYNTHETASE"/>
    <property type="match status" value="1"/>
</dbReference>
<reference evidence="3 5" key="1">
    <citation type="journal article" date="2008" name="Science">
        <title>The Physcomitrella genome reveals evolutionary insights into the conquest of land by plants.</title>
        <authorList>
            <person name="Rensing S."/>
            <person name="Lang D."/>
            <person name="Zimmer A."/>
            <person name="Terry A."/>
            <person name="Salamov A."/>
            <person name="Shapiro H."/>
            <person name="Nishiyama T."/>
            <person name="Perroud P.-F."/>
            <person name="Lindquist E."/>
            <person name="Kamisugi Y."/>
            <person name="Tanahashi T."/>
            <person name="Sakakibara K."/>
            <person name="Fujita T."/>
            <person name="Oishi K."/>
            <person name="Shin-I T."/>
            <person name="Kuroki Y."/>
            <person name="Toyoda A."/>
            <person name="Suzuki Y."/>
            <person name="Hashimoto A."/>
            <person name="Yamaguchi K."/>
            <person name="Sugano A."/>
            <person name="Kohara Y."/>
            <person name="Fujiyama A."/>
            <person name="Anterola A."/>
            <person name="Aoki S."/>
            <person name="Ashton N."/>
            <person name="Barbazuk W.B."/>
            <person name="Barker E."/>
            <person name="Bennetzen J."/>
            <person name="Bezanilla M."/>
            <person name="Blankenship R."/>
            <person name="Cho S.H."/>
            <person name="Dutcher S."/>
            <person name="Estelle M."/>
            <person name="Fawcett J.A."/>
            <person name="Gundlach H."/>
            <person name="Hanada K."/>
            <person name="Heyl A."/>
            <person name="Hicks K.A."/>
            <person name="Hugh J."/>
            <person name="Lohr M."/>
            <person name="Mayer K."/>
            <person name="Melkozernov A."/>
            <person name="Murata T."/>
            <person name="Nelson D."/>
            <person name="Pils B."/>
            <person name="Prigge M."/>
            <person name="Reiss B."/>
            <person name="Renner T."/>
            <person name="Rombauts S."/>
            <person name="Rushton P."/>
            <person name="Sanderfoot A."/>
            <person name="Schween G."/>
            <person name="Shiu S.-H."/>
            <person name="Stueber K."/>
            <person name="Theodoulou F.L."/>
            <person name="Tu H."/>
            <person name="Van de Peer Y."/>
            <person name="Verrier P.J."/>
            <person name="Waters E."/>
            <person name="Wood A."/>
            <person name="Yang L."/>
            <person name="Cove D."/>
            <person name="Cuming A."/>
            <person name="Hasebe M."/>
            <person name="Lucas S."/>
            <person name="Mishler D.B."/>
            <person name="Reski R."/>
            <person name="Grigoriev I."/>
            <person name="Quatrano R.S."/>
            <person name="Boore J.L."/>
        </authorList>
    </citation>
    <scope>NUCLEOTIDE SEQUENCE [LARGE SCALE GENOMIC DNA]</scope>
    <source>
        <strain evidence="4 5">cv. Gransden 2004</strain>
    </source>
</reference>
<sequence length="138" mass="15523">MDCQRNKESAAAAQQSTACDFLHCSPSSSVFASSVPKQLEFLTLVIKKAIAKLRLRHKEHIASYSEGNKRRLVGKHQTANTNTFLWRAVNRGASVRVELLARRSEEARGGGGTILTKRIALFLRQMPLVKRENMLFRN</sequence>
<reference evidence="4" key="3">
    <citation type="submission" date="2020-12" db="UniProtKB">
        <authorList>
            <consortium name="EnsemblPlants"/>
        </authorList>
    </citation>
    <scope>IDENTIFICATION</scope>
</reference>
<dbReference type="GO" id="GO:0005737">
    <property type="term" value="C:cytoplasm"/>
    <property type="evidence" value="ECO:0007669"/>
    <property type="project" value="UniProtKB-SubCell"/>
</dbReference>
<dbReference type="Proteomes" id="UP000006727">
    <property type="component" value="Chromosome 20"/>
</dbReference>
<proteinExistence type="predicted"/>
<accession>A0A2K1IVA0</accession>
<dbReference type="STRING" id="3218.A0A2K1IVA0"/>
<evidence type="ECO:0000256" key="1">
    <source>
        <dbReference type="ARBA" id="ARBA00004496"/>
    </source>
</evidence>
<gene>
    <name evidence="3" type="ORF">PHYPA_025139</name>
</gene>
<dbReference type="Gramene" id="Pp3c20_15070V3.1">
    <property type="protein sequence ID" value="Pp3c20_15070V3.1"/>
    <property type="gene ID" value="Pp3c20_15070"/>
</dbReference>
<keyword evidence="2" id="KW-0963">Cytoplasm</keyword>
<protein>
    <submittedName>
        <fullName evidence="3 4">Uncharacterized protein</fullName>
    </submittedName>
</protein>
<evidence type="ECO:0000313" key="3">
    <source>
        <dbReference type="EMBL" id="PNR33196.1"/>
    </source>
</evidence>
<dbReference type="GO" id="GO:0003824">
    <property type="term" value="F:catalytic activity"/>
    <property type="evidence" value="ECO:0007669"/>
    <property type="project" value="InterPro"/>
</dbReference>
<dbReference type="InterPro" id="IPR014746">
    <property type="entry name" value="Gln_synth/guanido_kin_cat_dom"/>
</dbReference>
<dbReference type="SUPFAM" id="SSF55931">
    <property type="entry name" value="Glutamine synthetase/guanido kinase"/>
    <property type="match status" value="1"/>
</dbReference>